<accession>A0A2H0BZ19</accession>
<dbReference type="InterPro" id="IPR002295">
    <property type="entry name" value="N4/N6-MTase_EcoPI_Mod-like"/>
</dbReference>
<dbReference type="Gene3D" id="3.40.50.150">
    <property type="entry name" value="Vaccinia Virus protein VP39"/>
    <property type="match status" value="1"/>
</dbReference>
<dbReference type="GO" id="GO:0003677">
    <property type="term" value="F:DNA binding"/>
    <property type="evidence" value="ECO:0007669"/>
    <property type="project" value="InterPro"/>
</dbReference>
<proteinExistence type="inferred from homology"/>
<gene>
    <name evidence="6" type="ORF">COW98_04920</name>
</gene>
<evidence type="ECO:0000256" key="2">
    <source>
        <dbReference type="ARBA" id="ARBA00022603"/>
    </source>
</evidence>
<name>A0A2H0BZ19_9BACT</name>
<evidence type="ECO:0000313" key="6">
    <source>
        <dbReference type="EMBL" id="PIP62280.1"/>
    </source>
</evidence>
<dbReference type="InterPro" id="IPR002941">
    <property type="entry name" value="DNA_methylase_N4/N6"/>
</dbReference>
<reference evidence="6 7" key="1">
    <citation type="submission" date="2017-09" db="EMBL/GenBank/DDBJ databases">
        <title>Depth-based differentiation of microbial function through sediment-hosted aquifers and enrichment of novel symbionts in the deep terrestrial subsurface.</title>
        <authorList>
            <person name="Probst A.J."/>
            <person name="Ladd B."/>
            <person name="Jarett J.K."/>
            <person name="Geller-Mcgrath D.E."/>
            <person name="Sieber C.M."/>
            <person name="Emerson J.B."/>
            <person name="Anantharaman K."/>
            <person name="Thomas B.C."/>
            <person name="Malmstrom R."/>
            <person name="Stieglmeier M."/>
            <person name="Klingl A."/>
            <person name="Woyke T."/>
            <person name="Ryan C.M."/>
            <person name="Banfield J.F."/>
        </authorList>
    </citation>
    <scope>NUCLEOTIDE SEQUENCE [LARGE SCALE GENOMIC DNA]</scope>
    <source>
        <strain evidence="6">CG22_combo_CG10-13_8_21_14_all_35_9</strain>
    </source>
</reference>
<dbReference type="GO" id="GO:0032259">
    <property type="term" value="P:methylation"/>
    <property type="evidence" value="ECO:0007669"/>
    <property type="project" value="UniProtKB-KW"/>
</dbReference>
<comment type="similarity">
    <text evidence="1">Belongs to the N(4)/N(6)-methyltransferase family.</text>
</comment>
<dbReference type="InterPro" id="IPR002052">
    <property type="entry name" value="DNA_methylase_N6_adenine_CS"/>
</dbReference>
<keyword evidence="4" id="KW-0949">S-adenosyl-L-methionine</keyword>
<feature type="domain" description="DNA methylase N-4/N-6" evidence="5">
    <location>
        <begin position="114"/>
        <end position="384"/>
    </location>
</feature>
<evidence type="ECO:0000259" key="5">
    <source>
        <dbReference type="Pfam" id="PF01555"/>
    </source>
</evidence>
<keyword evidence="3 6" id="KW-0808">Transferase</keyword>
<organism evidence="6 7">
    <name type="scientific">Candidatus Roizmanbacteria bacterium CG22_combo_CG10-13_8_21_14_all_35_9</name>
    <dbReference type="NCBI Taxonomy" id="1974861"/>
    <lineage>
        <taxon>Bacteria</taxon>
        <taxon>Candidatus Roizmaniibacteriota</taxon>
    </lineage>
</organism>
<dbReference type="Proteomes" id="UP000231021">
    <property type="component" value="Unassembled WGS sequence"/>
</dbReference>
<dbReference type="SUPFAM" id="SSF53335">
    <property type="entry name" value="S-adenosyl-L-methionine-dependent methyltransferases"/>
    <property type="match status" value="1"/>
</dbReference>
<comment type="caution">
    <text evidence="6">The sequence shown here is derived from an EMBL/GenBank/DDBJ whole genome shotgun (WGS) entry which is preliminary data.</text>
</comment>
<keyword evidence="2 6" id="KW-0489">Methyltransferase</keyword>
<protein>
    <submittedName>
        <fullName evidence="6">Site-specific DNA-methyltransferase</fullName>
    </submittedName>
</protein>
<dbReference type="GO" id="GO:0008170">
    <property type="term" value="F:N-methyltransferase activity"/>
    <property type="evidence" value="ECO:0007669"/>
    <property type="project" value="InterPro"/>
</dbReference>
<sequence>MKPKINKQDIEFLIDCLKNGKEIPEVYKYALFPTKQKEYELVYAGKMRKEDVLADTEEAKPVPLQIEKVFNGKKYPLCSKDWHNLLVFGDNLQILKTFNENKDPLVKNKIKGKVKLIYIDPPFGTGDEYDGAKGQSAYSAKRKGADFVEFLRRRLILLKEILADDGSIFVRMDYHFGHYVKLVLDEVFGKGNFRNEMIVNRTRTLKGEYKQFATATDSLFLYAKDKEIMTFNGFRKLKPESDWKWVEMHLPGSRKDKSLLYRKIFGKTIKAPTGRRWALSQEALENAIGRGLVRLNKKTGLPQFLTKYETLGSNWTDISGYSKYFDYPTENSEDLLERVIRCCSNESDLVMDVFAGSGTTLAVAEKLGRRWIGCDIGKLAIYTTQKRLLQIDQGKNLEDQKKKYGKPVKSFAVVTSGLYDLGKIFALQKDEYIRFVKDLFEIEETKTAKIGGVEIDGKKREFYVKIFPYWELKNASVDEKYLQELHKNIGGKIDDRFYIIAPANNVNFISDYHQIGNVRYYFLKVPYQIIKELHKVQFKKFRQPQSKNQINDLDEAIGFHFIRQPEVKSEIKKLKDKVVLKIKKFESAYSQDKTGEKLKNFESLAMLLVDLNYDGEKFMMTNYFFAQDLLNHKPSDKEESEEEIKKELKKQKEIIKEFPKKDCGEEIMAIYVDIYGNEFKEVFKVK</sequence>
<dbReference type="PANTHER" id="PTHR13370">
    <property type="entry name" value="RNA METHYLASE-RELATED"/>
    <property type="match status" value="1"/>
</dbReference>
<dbReference type="PRINTS" id="PR00506">
    <property type="entry name" value="D21N6MTFRASE"/>
</dbReference>
<dbReference type="GO" id="GO:0005737">
    <property type="term" value="C:cytoplasm"/>
    <property type="evidence" value="ECO:0007669"/>
    <property type="project" value="TreeGrafter"/>
</dbReference>
<evidence type="ECO:0000256" key="1">
    <source>
        <dbReference type="ARBA" id="ARBA00006594"/>
    </source>
</evidence>
<evidence type="ECO:0000256" key="3">
    <source>
        <dbReference type="ARBA" id="ARBA00022679"/>
    </source>
</evidence>
<dbReference type="PROSITE" id="PS00092">
    <property type="entry name" value="N6_MTASE"/>
    <property type="match status" value="1"/>
</dbReference>
<dbReference type="EMBL" id="PCTB01000100">
    <property type="protein sequence ID" value="PIP62280.1"/>
    <property type="molecule type" value="Genomic_DNA"/>
</dbReference>
<evidence type="ECO:0000256" key="4">
    <source>
        <dbReference type="ARBA" id="ARBA00022691"/>
    </source>
</evidence>
<dbReference type="InterPro" id="IPR029063">
    <property type="entry name" value="SAM-dependent_MTases_sf"/>
</dbReference>
<evidence type="ECO:0000313" key="7">
    <source>
        <dbReference type="Proteomes" id="UP000231021"/>
    </source>
</evidence>
<dbReference type="Pfam" id="PF01555">
    <property type="entry name" value="N6_N4_Mtase"/>
    <property type="match status" value="1"/>
</dbReference>
<dbReference type="AlphaFoldDB" id="A0A2H0BZ19"/>
<dbReference type="PANTHER" id="PTHR13370:SF24">
    <property type="entry name" value="TYPE III RESTRICTION-MODIFICATION ENZYME STYLTI MOD SUBUNIT"/>
    <property type="match status" value="1"/>
</dbReference>